<dbReference type="HOGENOM" id="CLU_044538_2_1_4"/>
<keyword evidence="4" id="KW-1185">Reference proteome</keyword>
<dbReference type="Proteomes" id="UP000000366">
    <property type="component" value="Plasmid RPME01"/>
</dbReference>
<dbReference type="EMBL" id="CP000556">
    <property type="protein sequence ID" value="ABM97207.1"/>
    <property type="molecule type" value="Genomic_DNA"/>
</dbReference>
<organism evidence="2 4">
    <name type="scientific">Methylibium petroleiphilum (strain ATCC BAA-1232 / LMG 22953 / PM1)</name>
    <dbReference type="NCBI Taxonomy" id="420662"/>
    <lineage>
        <taxon>Bacteria</taxon>
        <taxon>Pseudomonadati</taxon>
        <taxon>Pseudomonadota</taxon>
        <taxon>Betaproteobacteria</taxon>
        <taxon>Burkholderiales</taxon>
        <taxon>Sphaerotilaceae</taxon>
        <taxon>Methylibium</taxon>
    </lineage>
</organism>
<protein>
    <submittedName>
        <fullName evidence="2">Phosphonate metabolism protein</fullName>
    </submittedName>
</protein>
<reference evidence="2" key="2">
    <citation type="submission" date="2007-01" db="EMBL/GenBank/DDBJ databases">
        <authorList>
            <person name="Copeland A."/>
            <person name="Lucas S."/>
            <person name="Lapidus A."/>
            <person name="Barry K."/>
            <person name="Detter J.C."/>
            <person name="Glavina del Rio T."/>
            <person name="Hammon N."/>
            <person name="Dalin E."/>
            <person name="Tice H."/>
            <person name="Pitluck S."/>
            <person name="Chain P."/>
            <person name="Malfatti S."/>
            <person name="Shin M."/>
            <person name="Vergez L."/>
            <person name="Schmutz J."/>
            <person name="Larimer F."/>
            <person name="Land M."/>
            <person name="Hauser L."/>
            <person name="Richardson P."/>
        </authorList>
    </citation>
    <scope>NUCLEOTIDE SEQUENCE</scope>
    <source>
        <strain evidence="2">PM1</strain>
        <plasmid evidence="2">RPME01</plasmid>
    </source>
</reference>
<dbReference type="Pfam" id="PF12706">
    <property type="entry name" value="Lactamase_B_2"/>
    <property type="match status" value="1"/>
</dbReference>
<dbReference type="NCBIfam" id="TIGR03307">
    <property type="entry name" value="PhnP"/>
    <property type="match status" value="1"/>
</dbReference>
<feature type="domain" description="Metallo-beta-lactamase" evidence="1">
    <location>
        <begin position="36"/>
        <end position="220"/>
    </location>
</feature>
<dbReference type="PANTHER" id="PTHR42663:SF6">
    <property type="entry name" value="HYDROLASE C777.06C-RELATED"/>
    <property type="match status" value="1"/>
</dbReference>
<evidence type="ECO:0000313" key="2">
    <source>
        <dbReference type="EMBL" id="ABM97207.1"/>
    </source>
</evidence>
<dbReference type="SUPFAM" id="SSF56281">
    <property type="entry name" value="Metallo-hydrolase/oxidoreductase"/>
    <property type="match status" value="1"/>
</dbReference>
<name>A2SNR8_METPP</name>
<dbReference type="SMART" id="SM00849">
    <property type="entry name" value="Lactamase_B"/>
    <property type="match status" value="1"/>
</dbReference>
<dbReference type="KEGG" id="mpt:Mpe_B0467"/>
<sequence>MRVTFLGTGAAGGVPLYGCTCVACERAARDPSRMRRPCSALIEHAGTRVLVDAGLTDLHERFVPGALDAIVLTHFHPDHVQGLFHLRWGRGAPIPVHAPPDAEGCADLYKHPGLLDFQRLAKLEPQRIGALSFTPLPLVHSKPTFGYAVQAEDGARFAYLTDTLGLPPQTETFLQAWQADGLALDCSFPPQEAPPRGHNDWPMALDTIERVAPRRAWLTHIGHALDAWMMQTNPALAGNVSVARDGEQIELGRGQPLGHP</sequence>
<dbReference type="CDD" id="cd07736">
    <property type="entry name" value="PhnP-like_MBL-fold"/>
    <property type="match status" value="1"/>
</dbReference>
<geneLocation type="plasmid" evidence="2 4">
    <name>RPME01</name>
</geneLocation>
<keyword evidence="2" id="KW-0614">Plasmid</keyword>
<proteinExistence type="predicted"/>
<evidence type="ECO:0000259" key="1">
    <source>
        <dbReference type="SMART" id="SM00849"/>
    </source>
</evidence>
<dbReference type="GO" id="GO:0008081">
    <property type="term" value="F:phosphoric diester hydrolase activity"/>
    <property type="evidence" value="ECO:0007669"/>
    <property type="project" value="InterPro"/>
</dbReference>
<accession>A2SNR8</accession>
<dbReference type="AlphaFoldDB" id="A2SNR8"/>
<dbReference type="GO" id="GO:0019700">
    <property type="term" value="P:organic phosphonate catabolic process"/>
    <property type="evidence" value="ECO:0007669"/>
    <property type="project" value="InterPro"/>
</dbReference>
<dbReference type="KEGG" id="mpt:Mpe_B0432"/>
<dbReference type="Gene3D" id="3.60.15.10">
    <property type="entry name" value="Ribonuclease Z/Hydroxyacylglutathione hydrolase-like"/>
    <property type="match status" value="1"/>
</dbReference>
<reference evidence="2 4" key="1">
    <citation type="journal article" date="2007" name="J. Bacteriol.">
        <title>Whole-genome analysis of the methyl tert-butyl ether-degrading beta-proteobacterium Methylibium petroleiphilum PM1.</title>
        <authorList>
            <person name="Kane S.R."/>
            <person name="Chakicherla A.Y."/>
            <person name="Chain P.S.G."/>
            <person name="Schmidt R."/>
            <person name="Shin M.W."/>
            <person name="Legler T.C."/>
            <person name="Scow K.M."/>
            <person name="Larimer F.W."/>
            <person name="Lucas S.M."/>
            <person name="Richardson P.M."/>
            <person name="Hristova K.R."/>
        </authorList>
    </citation>
    <scope>NUCLEOTIDE SEQUENCE [LARGE SCALE GENOMIC DNA]</scope>
    <source>
        <strain evidence="4">ATCC BAA-1232 / LMG 22953 / PM1</strain>
        <plasmid evidence="2">PM1</plasmid>
        <plasmid evidence="2 4">RPME01</plasmid>
    </source>
</reference>
<gene>
    <name evidence="2" type="primary">htxN</name>
    <name evidence="2" type="ordered locus">Mpe_B0432</name>
    <name evidence="3" type="ordered locus">Mpe_B0467</name>
</gene>
<dbReference type="InterPro" id="IPR001279">
    <property type="entry name" value="Metallo-B-lactamas"/>
</dbReference>
<evidence type="ECO:0000313" key="3">
    <source>
        <dbReference type="EMBL" id="ABM97241.1"/>
    </source>
</evidence>
<dbReference type="InterPro" id="IPR035682">
    <property type="entry name" value="PhnP_MBL"/>
</dbReference>
<dbReference type="EMBL" id="CP000556">
    <property type="protein sequence ID" value="ABM97241.1"/>
    <property type="molecule type" value="Genomic_DNA"/>
</dbReference>
<dbReference type="RefSeq" id="WP_011831795.1">
    <property type="nucleotide sequence ID" value="NC_008826.1"/>
</dbReference>
<dbReference type="InterPro" id="IPR017693">
    <property type="entry name" value="Phosphonate_metab_PhnP"/>
</dbReference>
<evidence type="ECO:0000313" key="4">
    <source>
        <dbReference type="Proteomes" id="UP000000366"/>
    </source>
</evidence>
<dbReference type="InterPro" id="IPR036866">
    <property type="entry name" value="RibonucZ/Hydroxyglut_hydro"/>
</dbReference>
<dbReference type="PANTHER" id="PTHR42663">
    <property type="entry name" value="HYDROLASE C777.06C-RELATED-RELATED"/>
    <property type="match status" value="1"/>
</dbReference>
<dbReference type="eggNOG" id="COG1235">
    <property type="taxonomic scope" value="Bacteria"/>
</dbReference>